<protein>
    <submittedName>
        <fullName evidence="2">Uncharacterized protein</fullName>
    </submittedName>
</protein>
<keyword evidence="3" id="KW-1185">Reference proteome</keyword>
<sequence>MWPFSVSPAYDEAVGRMIAADSISSFHDAAGAAGAAVAAAAPIPVPLPPAESVLHKLIGPAFVLFVLGFLFFVGLTTYKVANAVLGHASAAVSQKIGGGGLKRTATGSFSIPVTYIPQPEYVERSTRALSNFVSRATPSFAKVWERTEKDRKMRKRDIARKWFHRDSVSEDDLQDQDFQAYYAEKSETSL</sequence>
<keyword evidence="1" id="KW-1133">Transmembrane helix</keyword>
<dbReference type="GeneID" id="90037334"/>
<keyword evidence="1" id="KW-0472">Membrane</keyword>
<dbReference type="EMBL" id="JBBJBU010000001">
    <property type="protein sequence ID" value="KAK7208304.1"/>
    <property type="molecule type" value="Genomic_DNA"/>
</dbReference>
<accession>A0ABR1FEL8</accession>
<comment type="caution">
    <text evidence="2">The sequence shown here is derived from an EMBL/GenBank/DDBJ whole genome shotgun (WGS) entry which is preliminary data.</text>
</comment>
<gene>
    <name evidence="2" type="ORF">BZA70DRAFT_273401</name>
</gene>
<feature type="transmembrane region" description="Helical" evidence="1">
    <location>
        <begin position="57"/>
        <end position="78"/>
    </location>
</feature>
<dbReference type="Proteomes" id="UP001498771">
    <property type="component" value="Unassembled WGS sequence"/>
</dbReference>
<organism evidence="2 3">
    <name type="scientific">Myxozyma melibiosi</name>
    <dbReference type="NCBI Taxonomy" id="54550"/>
    <lineage>
        <taxon>Eukaryota</taxon>
        <taxon>Fungi</taxon>
        <taxon>Dikarya</taxon>
        <taxon>Ascomycota</taxon>
        <taxon>Saccharomycotina</taxon>
        <taxon>Lipomycetes</taxon>
        <taxon>Lipomycetales</taxon>
        <taxon>Lipomycetaceae</taxon>
        <taxon>Myxozyma</taxon>
    </lineage>
</organism>
<reference evidence="2 3" key="1">
    <citation type="submission" date="2024-03" db="EMBL/GenBank/DDBJ databases">
        <title>Genome-scale model development and genomic sequencing of the oleaginous clade Lipomyces.</title>
        <authorList>
            <consortium name="Lawrence Berkeley National Laboratory"/>
            <person name="Czajka J.J."/>
            <person name="Han Y."/>
            <person name="Kim J."/>
            <person name="Mondo S.J."/>
            <person name="Hofstad B.A."/>
            <person name="Robles A."/>
            <person name="Haridas S."/>
            <person name="Riley R."/>
            <person name="LaButti K."/>
            <person name="Pangilinan J."/>
            <person name="Andreopoulos W."/>
            <person name="Lipzen A."/>
            <person name="Yan J."/>
            <person name="Wang M."/>
            <person name="Ng V."/>
            <person name="Grigoriev I.V."/>
            <person name="Spatafora J.W."/>
            <person name="Magnuson J.K."/>
            <person name="Baker S.E."/>
            <person name="Pomraning K.R."/>
        </authorList>
    </citation>
    <scope>NUCLEOTIDE SEQUENCE [LARGE SCALE GENOMIC DNA]</scope>
    <source>
        <strain evidence="2 3">Phaff 52-87</strain>
    </source>
</reference>
<proteinExistence type="predicted"/>
<evidence type="ECO:0000256" key="1">
    <source>
        <dbReference type="SAM" id="Phobius"/>
    </source>
</evidence>
<evidence type="ECO:0000313" key="2">
    <source>
        <dbReference type="EMBL" id="KAK7208304.1"/>
    </source>
</evidence>
<dbReference type="RefSeq" id="XP_064771337.1">
    <property type="nucleotide sequence ID" value="XM_064911822.1"/>
</dbReference>
<evidence type="ECO:0000313" key="3">
    <source>
        <dbReference type="Proteomes" id="UP001498771"/>
    </source>
</evidence>
<name>A0ABR1FEL8_9ASCO</name>
<keyword evidence="1" id="KW-0812">Transmembrane</keyword>